<reference evidence="3" key="2">
    <citation type="submission" date="2016-02" db="EMBL/GenBank/DDBJ databases">
        <title>Draft genome sequence of five rapidly growing Mycobacterium species.</title>
        <authorList>
            <person name="Katahira K."/>
            <person name="Gotou Y."/>
            <person name="Iida K."/>
            <person name="Ogura Y."/>
            <person name="Hayashi T."/>
        </authorList>
    </citation>
    <scope>NUCLEOTIDE SEQUENCE [LARGE SCALE GENOMIC DNA]</scope>
    <source>
        <strain evidence="3">JCM6368</strain>
    </source>
</reference>
<gene>
    <name evidence="2" type="ORF">RMCFA_3823</name>
</gene>
<dbReference type="AlphaFoldDB" id="A0A117IF58"/>
<name>A0A117IF58_MYCFO</name>
<protein>
    <recommendedName>
        <fullName evidence="1">Gingipain domain-containing protein</fullName>
    </recommendedName>
</protein>
<evidence type="ECO:0000259" key="1">
    <source>
        <dbReference type="Pfam" id="PF01364"/>
    </source>
</evidence>
<dbReference type="GO" id="GO:0006508">
    <property type="term" value="P:proteolysis"/>
    <property type="evidence" value="ECO:0007669"/>
    <property type="project" value="InterPro"/>
</dbReference>
<dbReference type="RefSeq" id="WP_109776899.1">
    <property type="nucleotide sequence ID" value="NZ_BCSZ01000035.1"/>
</dbReference>
<dbReference type="EMBL" id="BCSZ01000035">
    <property type="protein sequence ID" value="GAT03711.1"/>
    <property type="molecule type" value="Genomic_DNA"/>
</dbReference>
<dbReference type="Pfam" id="PF01364">
    <property type="entry name" value="Peptidase_C25"/>
    <property type="match status" value="1"/>
</dbReference>
<dbReference type="Proteomes" id="UP000069705">
    <property type="component" value="Unassembled WGS sequence"/>
</dbReference>
<sequence length="209" mass="22056">MGEYVGICPRDDGHSRIASDWYTRLSDRLKRSGHIEKYYLSDKRGADYSTIRIALAEVGPGLVLYFGHGTADAWTVQGKAVTHSSDAAVAKGKAVVSVACKTGRNLGPDAVNGGVVAWLGFTIPVPTIAPHGRLDPLGDAIVDGIAQLGNGGSMADARAALEAELRALSDEYRSGGRFSHHPNAVIGFWACGWLADNVSLAGATAWRPL</sequence>
<accession>A0A117IF58</accession>
<reference evidence="2 3" key="1">
    <citation type="journal article" date="2016" name="Genome Announc.">
        <title>Draft Genome Sequences of Five Rapidly Growing Mycobacterium Species, M. thermoresistibile, M. fortuitum subsp. acetamidolyticum, M. canariasense, M. brisbanense, and M. novocastrense.</title>
        <authorList>
            <person name="Katahira K."/>
            <person name="Ogura Y."/>
            <person name="Gotoh Y."/>
            <person name="Hayashi T."/>
        </authorList>
    </citation>
    <scope>NUCLEOTIDE SEQUENCE [LARGE SCALE GENOMIC DNA]</scope>
    <source>
        <strain evidence="2 3">JCM6368</strain>
    </source>
</reference>
<dbReference type="InterPro" id="IPR001769">
    <property type="entry name" value="Gingipain"/>
</dbReference>
<feature type="domain" description="Gingipain" evidence="1">
    <location>
        <begin position="20"/>
        <end position="122"/>
    </location>
</feature>
<evidence type="ECO:0000313" key="2">
    <source>
        <dbReference type="EMBL" id="GAT03711.1"/>
    </source>
</evidence>
<organism evidence="2 3">
    <name type="scientific">Mycolicibacterium fortuitum subsp. acetamidolyticum</name>
    <dbReference type="NCBI Taxonomy" id="144550"/>
    <lineage>
        <taxon>Bacteria</taxon>
        <taxon>Bacillati</taxon>
        <taxon>Actinomycetota</taxon>
        <taxon>Actinomycetes</taxon>
        <taxon>Mycobacteriales</taxon>
        <taxon>Mycobacteriaceae</taxon>
        <taxon>Mycolicibacterium</taxon>
    </lineage>
</organism>
<dbReference type="GO" id="GO:0008234">
    <property type="term" value="F:cysteine-type peptidase activity"/>
    <property type="evidence" value="ECO:0007669"/>
    <property type="project" value="InterPro"/>
</dbReference>
<proteinExistence type="predicted"/>
<comment type="caution">
    <text evidence="2">The sequence shown here is derived from an EMBL/GenBank/DDBJ whole genome shotgun (WGS) entry which is preliminary data.</text>
</comment>
<evidence type="ECO:0000313" key="3">
    <source>
        <dbReference type="Proteomes" id="UP000069705"/>
    </source>
</evidence>